<dbReference type="AlphaFoldDB" id="A0A9W6Z1R2"/>
<gene>
    <name evidence="2" type="ORF">Amon01_000833000</name>
</gene>
<keyword evidence="3" id="KW-1185">Reference proteome</keyword>
<comment type="caution">
    <text evidence="2">The sequence shown here is derived from an EMBL/GenBank/DDBJ whole genome shotgun (WGS) entry which is preliminary data.</text>
</comment>
<dbReference type="Pfam" id="PF00928">
    <property type="entry name" value="Adap_comp_sub"/>
    <property type="match status" value="1"/>
</dbReference>
<protein>
    <submittedName>
        <fullName evidence="2">Unnamed protein product</fullName>
    </submittedName>
</protein>
<evidence type="ECO:0000313" key="2">
    <source>
        <dbReference type="EMBL" id="GMG56263.1"/>
    </source>
</evidence>
<feature type="domain" description="MHD" evidence="1">
    <location>
        <begin position="27"/>
        <end position="323"/>
    </location>
</feature>
<dbReference type="InterPro" id="IPR036168">
    <property type="entry name" value="AP2_Mu_C_sf"/>
</dbReference>
<name>A0A9W6Z1R2_AMBMO</name>
<reference evidence="2" key="1">
    <citation type="submission" date="2023-04" db="EMBL/GenBank/DDBJ databases">
        <title>Ambrosiozyma monospora NBRC 1965.</title>
        <authorList>
            <person name="Ichikawa N."/>
            <person name="Sato H."/>
            <person name="Tonouchi N."/>
        </authorList>
    </citation>
    <scope>NUCLEOTIDE SEQUENCE</scope>
    <source>
        <strain evidence="2">NBRC 1965</strain>
    </source>
</reference>
<evidence type="ECO:0000259" key="1">
    <source>
        <dbReference type="PROSITE" id="PS51072"/>
    </source>
</evidence>
<dbReference type="InterPro" id="IPR028565">
    <property type="entry name" value="MHD"/>
</dbReference>
<dbReference type="InterPro" id="IPR050431">
    <property type="entry name" value="Adaptor_comp_med_subunit"/>
</dbReference>
<accession>A0A9W6Z1R2</accession>
<dbReference type="Gene3D" id="2.60.40.1170">
    <property type="entry name" value="Mu homology domain, subdomain B"/>
    <property type="match status" value="2"/>
</dbReference>
<dbReference type="GO" id="GO:0030117">
    <property type="term" value="C:membrane coat"/>
    <property type="evidence" value="ECO:0007669"/>
    <property type="project" value="UniProtKB-ARBA"/>
</dbReference>
<proteinExistence type="predicted"/>
<dbReference type="Proteomes" id="UP001165063">
    <property type="component" value="Unassembled WGS sequence"/>
</dbReference>
<dbReference type="SUPFAM" id="SSF49447">
    <property type="entry name" value="Second domain of Mu2 adaptin subunit (ap50) of ap2 adaptor"/>
    <property type="match status" value="1"/>
</dbReference>
<dbReference type="PANTHER" id="PTHR10529">
    <property type="entry name" value="AP COMPLEX SUBUNIT MU"/>
    <property type="match status" value="1"/>
</dbReference>
<organism evidence="2 3">
    <name type="scientific">Ambrosiozyma monospora</name>
    <name type="common">Yeast</name>
    <name type="synonym">Endomycopsis monosporus</name>
    <dbReference type="NCBI Taxonomy" id="43982"/>
    <lineage>
        <taxon>Eukaryota</taxon>
        <taxon>Fungi</taxon>
        <taxon>Dikarya</taxon>
        <taxon>Ascomycota</taxon>
        <taxon>Saccharomycotina</taxon>
        <taxon>Pichiomycetes</taxon>
        <taxon>Pichiales</taxon>
        <taxon>Pichiaceae</taxon>
        <taxon>Ambrosiozyma</taxon>
    </lineage>
</organism>
<dbReference type="OrthoDB" id="870at2759"/>
<dbReference type="PROSITE" id="PS51072">
    <property type="entry name" value="MHD"/>
    <property type="match status" value="1"/>
</dbReference>
<sequence length="323" mass="35643">MFIDVIETINLIIPSSSVNIPQHRQHGYGKYSSSYYNGDNMLTRKQKPILATVDGVVDFKNSLSGTPTIELQFAGSLAGFGVPSFHRCVNIPGWISKPDILLFTPPDDKFTLMQYQLNLLDDGGNIWNNLGLVDVELVSGLGANGSGIDSIDNEFEIKVNIKLLDSVKFIENLTIEIFLPEKSPNEEDDDGEGPYVIKTLRLTHGDLVFKKGKYIWEFDKQQVTGISCVLKGKIGTEAQLNETGVTGSSSADLVEMYDNGDINKSKKATIIKPRFLKVNYTNKGSVPSNLKVKTLKVLSGLKANVKPFKGVKYITKTGDFTIR</sequence>
<evidence type="ECO:0000313" key="3">
    <source>
        <dbReference type="Proteomes" id="UP001165063"/>
    </source>
</evidence>
<dbReference type="EMBL" id="BSXU01007142">
    <property type="protein sequence ID" value="GMG56263.1"/>
    <property type="molecule type" value="Genomic_DNA"/>
</dbReference>